<gene>
    <name evidence="2" type="ORF">SAMN04488063_0032</name>
</gene>
<keyword evidence="3" id="KW-1185">Reference proteome</keyword>
<feature type="region of interest" description="Disordered" evidence="1">
    <location>
        <begin position="61"/>
        <end position="89"/>
    </location>
</feature>
<evidence type="ECO:0000313" key="3">
    <source>
        <dbReference type="Proteomes" id="UP000198876"/>
    </source>
</evidence>
<dbReference type="RefSeq" id="WP_092894049.1">
    <property type="nucleotide sequence ID" value="NZ_FOOQ01000010.1"/>
</dbReference>
<feature type="compositionally biased region" description="Basic and acidic residues" evidence="1">
    <location>
        <begin position="200"/>
        <end position="209"/>
    </location>
</feature>
<proteinExistence type="predicted"/>
<sequence>MSTTSNPPADDQPVNQHDDVSLEALVNEVQKLREEVKELRADKQDLQDRVARLEAEDRKAVHRAENAEDAAQTAVGMAKDAKDVVEDVQEETEQRGKVYKELVGKVNTFEGRLNEFHGELELSEYDSTSTKDRVKRVLIDHLGYKAYQSRQRSRKKNAPAVAGIAYGAVHEVAGANHIDISREYGYTIARELVEEKDFVRMKSGGERNTGKAKKLKLRYDDLPPALQDRARDLYRENNSGGD</sequence>
<feature type="region of interest" description="Disordered" evidence="1">
    <location>
        <begin position="1"/>
        <end position="20"/>
    </location>
</feature>
<feature type="region of interest" description="Disordered" evidence="1">
    <location>
        <begin position="200"/>
        <end position="222"/>
    </location>
</feature>
<evidence type="ECO:0000313" key="2">
    <source>
        <dbReference type="EMBL" id="SFH05568.1"/>
    </source>
</evidence>
<dbReference type="EMBL" id="FOOQ01000010">
    <property type="protein sequence ID" value="SFH05568.1"/>
    <property type="molecule type" value="Genomic_DNA"/>
</dbReference>
<accession>A0A1I2WW75</accession>
<organism evidence="2 3">
    <name type="scientific">Halopelagius inordinatus</name>
    <dbReference type="NCBI Taxonomy" id="553467"/>
    <lineage>
        <taxon>Archaea</taxon>
        <taxon>Methanobacteriati</taxon>
        <taxon>Methanobacteriota</taxon>
        <taxon>Stenosarchaea group</taxon>
        <taxon>Halobacteria</taxon>
        <taxon>Halobacteriales</taxon>
        <taxon>Haloferacaceae</taxon>
    </lineage>
</organism>
<reference evidence="3" key="1">
    <citation type="submission" date="2016-10" db="EMBL/GenBank/DDBJ databases">
        <authorList>
            <person name="Varghese N."/>
            <person name="Submissions S."/>
        </authorList>
    </citation>
    <scope>NUCLEOTIDE SEQUENCE [LARGE SCALE GENOMIC DNA]</scope>
    <source>
        <strain evidence="3">CGMCC 1.7739</strain>
    </source>
</reference>
<evidence type="ECO:0000256" key="1">
    <source>
        <dbReference type="SAM" id="MobiDB-lite"/>
    </source>
</evidence>
<name>A0A1I2WW75_9EURY</name>
<dbReference type="AlphaFoldDB" id="A0A1I2WW75"/>
<protein>
    <submittedName>
        <fullName evidence="2">Uncharacterized protein</fullName>
    </submittedName>
</protein>
<dbReference type="Proteomes" id="UP000198876">
    <property type="component" value="Unassembled WGS sequence"/>
</dbReference>